<dbReference type="HOGENOM" id="CLU_3178601_0_0_2"/>
<proteinExistence type="predicted"/>
<keyword evidence="2" id="KW-1185">Reference proteome</keyword>
<dbReference type="STRING" id="368407.Memar_1278"/>
<organism evidence="1 2">
    <name type="scientific">Methanoculleus marisnigri (strain ATCC 35101 / DSM 1498 / JR1)</name>
    <dbReference type="NCBI Taxonomy" id="368407"/>
    <lineage>
        <taxon>Archaea</taxon>
        <taxon>Methanobacteriati</taxon>
        <taxon>Methanobacteriota</taxon>
        <taxon>Stenosarchaea group</taxon>
        <taxon>Methanomicrobia</taxon>
        <taxon>Methanomicrobiales</taxon>
        <taxon>Methanomicrobiaceae</taxon>
        <taxon>Methanoculleus</taxon>
    </lineage>
</organism>
<sequence>MHDLPCRENIRYPAPASFRMRPNASFLQAVDGRVKKKDRKHKCPDV</sequence>
<evidence type="ECO:0000313" key="2">
    <source>
        <dbReference type="Proteomes" id="UP000002146"/>
    </source>
</evidence>
<accession>A3CV08</accession>
<evidence type="ECO:0000313" key="1">
    <source>
        <dbReference type="EMBL" id="ABN57208.1"/>
    </source>
</evidence>
<dbReference type="KEGG" id="mem:Memar_1278"/>
<dbReference type="Proteomes" id="UP000002146">
    <property type="component" value="Chromosome"/>
</dbReference>
<gene>
    <name evidence="1" type="ordered locus">Memar_1278</name>
</gene>
<dbReference type="EMBL" id="CP000562">
    <property type="protein sequence ID" value="ABN57208.1"/>
    <property type="molecule type" value="Genomic_DNA"/>
</dbReference>
<reference evidence="1 2" key="1">
    <citation type="journal article" date="2009" name="Stand. Genomic Sci.">
        <title>Complete genome sequence of Methanoculleus marisnigri Romesser et al. 1981 type strain JR1.</title>
        <authorList>
            <person name="Anderson I.J."/>
            <person name="Sieprawska-Lupa M."/>
            <person name="Lapidus A."/>
            <person name="Nolan M."/>
            <person name="Copeland A."/>
            <person name="Glavina Del Rio T."/>
            <person name="Tice H."/>
            <person name="Dalin E."/>
            <person name="Barry K."/>
            <person name="Saunders E."/>
            <person name="Han C."/>
            <person name="Brettin T."/>
            <person name="Detter J.C."/>
            <person name="Bruce D."/>
            <person name="Mikhailova N."/>
            <person name="Pitluck S."/>
            <person name="Hauser L."/>
            <person name="Land M."/>
            <person name="Lucas S."/>
            <person name="Richardson P."/>
            <person name="Whitman W.B."/>
            <person name="Kyrpides N.C."/>
        </authorList>
    </citation>
    <scope>NUCLEOTIDE SEQUENCE [LARGE SCALE GENOMIC DNA]</scope>
    <source>
        <strain evidence="2">ATCC 35101 / DSM 1498 / JR1</strain>
    </source>
</reference>
<dbReference type="AlphaFoldDB" id="A3CV08"/>
<protein>
    <submittedName>
        <fullName evidence="1">Uncharacterized protein</fullName>
    </submittedName>
</protein>
<name>A3CV08_METMJ</name>